<accession>A0A524RR30</accession>
<dbReference type="CDD" id="cd00063">
    <property type="entry name" value="FN3"/>
    <property type="match status" value="2"/>
</dbReference>
<dbReference type="InterPro" id="IPR013783">
    <property type="entry name" value="Ig-like_fold"/>
</dbReference>
<dbReference type="AlphaFoldDB" id="A0A524RR30"/>
<sequence length="212" mass="21220">MVNGKSSASSGDVQPLFAAPTNLTATPGDGQLELSWDNPNNSNITRYQISGDGGSSFDDISGSDASTTGYTVTGLSDGTAYTFQIRAANATNFNAGQAAVVTATLPLDAPANLTATAADTEVLLSWDDPGNGTITGYEVSSNGGTTFTAISGSDASTTSHTVTGLTNDTEYTLALRAVNAVSNGTSATVSATPMLSVLSAPSNLSATVGDSE</sequence>
<evidence type="ECO:0000256" key="2">
    <source>
        <dbReference type="SAM" id="MobiDB-lite"/>
    </source>
</evidence>
<evidence type="ECO:0000313" key="5">
    <source>
        <dbReference type="Proteomes" id="UP000317990"/>
    </source>
</evidence>
<evidence type="ECO:0000259" key="3">
    <source>
        <dbReference type="PROSITE" id="PS50853"/>
    </source>
</evidence>
<dbReference type="InterPro" id="IPR036116">
    <property type="entry name" value="FN3_sf"/>
</dbReference>
<feature type="domain" description="Fibronectin type-III" evidence="3">
    <location>
        <begin position="109"/>
        <end position="202"/>
    </location>
</feature>
<dbReference type="SMART" id="SM00060">
    <property type="entry name" value="FN3"/>
    <property type="match status" value="2"/>
</dbReference>
<evidence type="ECO:0000256" key="1">
    <source>
        <dbReference type="ARBA" id="ARBA00022737"/>
    </source>
</evidence>
<feature type="region of interest" description="Disordered" evidence="2">
    <location>
        <begin position="1"/>
        <end position="30"/>
    </location>
</feature>
<feature type="non-terminal residue" evidence="4">
    <location>
        <position position="212"/>
    </location>
</feature>
<proteinExistence type="predicted"/>
<organism evidence="4 5">
    <name type="scientific">Aphanocapsa feldmannii 277cV</name>
    <dbReference type="NCBI Taxonomy" id="2507553"/>
    <lineage>
        <taxon>Bacteria</taxon>
        <taxon>Bacillati</taxon>
        <taxon>Cyanobacteriota</taxon>
        <taxon>Cyanophyceae</taxon>
        <taxon>Oscillatoriophycideae</taxon>
        <taxon>Chroococcales</taxon>
        <taxon>Microcystaceae</taxon>
        <taxon>Aphanocapsa</taxon>
    </lineage>
</organism>
<dbReference type="InterPro" id="IPR003961">
    <property type="entry name" value="FN3_dom"/>
</dbReference>
<name>A0A524RR30_9CHRO</name>
<evidence type="ECO:0000313" key="4">
    <source>
        <dbReference type="EMBL" id="TGG96735.1"/>
    </source>
</evidence>
<dbReference type="PANTHER" id="PTHR46708:SF2">
    <property type="entry name" value="FIBRONECTIN TYPE-III DOMAIN-CONTAINING PROTEIN"/>
    <property type="match status" value="1"/>
</dbReference>
<dbReference type="PRINTS" id="PR00014">
    <property type="entry name" value="FNTYPEIII"/>
</dbReference>
<dbReference type="InterPro" id="IPR050991">
    <property type="entry name" value="ECM_Regulatory_Proteins"/>
</dbReference>
<reference evidence="4 5" key="1">
    <citation type="journal article" date="2019" name="mSystems">
        <title>Life at home and on the roam: Genomic adaptions reflect the dual lifestyle of an intracellular, facultative symbiont.</title>
        <authorList>
            <person name="Burgsdorf I."/>
        </authorList>
    </citation>
    <scope>NUCLEOTIDE SEQUENCE [LARGE SCALE GENOMIC DNA]</scope>
    <source>
        <strain evidence="4">277cV</strain>
    </source>
</reference>
<protein>
    <submittedName>
        <fullName evidence="4">Fibronectin type III domain-containing protein</fullName>
    </submittedName>
</protein>
<feature type="domain" description="Fibronectin type-III" evidence="3">
    <location>
        <begin position="19"/>
        <end position="108"/>
    </location>
</feature>
<dbReference type="EMBL" id="SRMO01000002">
    <property type="protein sequence ID" value="TGG96735.1"/>
    <property type="molecule type" value="Genomic_DNA"/>
</dbReference>
<keyword evidence="1" id="KW-0677">Repeat</keyword>
<dbReference type="SUPFAM" id="SSF49265">
    <property type="entry name" value="Fibronectin type III"/>
    <property type="match status" value="1"/>
</dbReference>
<dbReference type="Proteomes" id="UP000317990">
    <property type="component" value="Unassembled WGS sequence"/>
</dbReference>
<dbReference type="PANTHER" id="PTHR46708">
    <property type="entry name" value="TENASCIN"/>
    <property type="match status" value="1"/>
</dbReference>
<dbReference type="Gene3D" id="2.60.40.10">
    <property type="entry name" value="Immunoglobulins"/>
    <property type="match status" value="2"/>
</dbReference>
<comment type="caution">
    <text evidence="4">The sequence shown here is derived from an EMBL/GenBank/DDBJ whole genome shotgun (WGS) entry which is preliminary data.</text>
</comment>
<dbReference type="Pfam" id="PF00041">
    <property type="entry name" value="fn3"/>
    <property type="match status" value="2"/>
</dbReference>
<dbReference type="PROSITE" id="PS50853">
    <property type="entry name" value="FN3"/>
    <property type="match status" value="2"/>
</dbReference>
<feature type="compositionally biased region" description="Polar residues" evidence="2">
    <location>
        <begin position="1"/>
        <end position="12"/>
    </location>
</feature>
<gene>
    <name evidence="4" type="ORF">ERJ67_00555</name>
</gene>